<gene>
    <name evidence="2" type="ORF">C7M71_029745</name>
</gene>
<feature type="region of interest" description="Disordered" evidence="1">
    <location>
        <begin position="1"/>
        <end position="26"/>
    </location>
</feature>
<dbReference type="Proteomes" id="UP000249340">
    <property type="component" value="Chromosome"/>
</dbReference>
<evidence type="ECO:0000256" key="1">
    <source>
        <dbReference type="SAM" id="MobiDB-lite"/>
    </source>
</evidence>
<dbReference type="InterPro" id="IPR045999">
    <property type="entry name" value="DUF5955"/>
</dbReference>
<dbReference type="Pfam" id="PF19380">
    <property type="entry name" value="DUF5955"/>
    <property type="match status" value="1"/>
</dbReference>
<organism evidence="2 3">
    <name type="scientific">Peterkaempfera bronchialis</name>
    <dbReference type="NCBI Taxonomy" id="2126346"/>
    <lineage>
        <taxon>Bacteria</taxon>
        <taxon>Bacillati</taxon>
        <taxon>Actinomycetota</taxon>
        <taxon>Actinomycetes</taxon>
        <taxon>Kitasatosporales</taxon>
        <taxon>Streptomycetaceae</taxon>
        <taxon>Peterkaempfera</taxon>
    </lineage>
</organism>
<dbReference type="KEGG" id="stri:C7M71_029745"/>
<protein>
    <submittedName>
        <fullName evidence="2">Uncharacterized protein</fullName>
    </submittedName>
</protein>
<sequence>MSEGTPRPPAVNQGVQQSGGTSYTGNQAVGFQAQAVTGSVGFQTPDAAPRMRAAEALDIVAGLLEEHRTALPDAAAAVAQIRRLREELDEEQPEPRVLSRALERLTAFVQPVTPLVTAVAQLTQAVQGALGH</sequence>
<feature type="compositionally biased region" description="Polar residues" evidence="1">
    <location>
        <begin position="13"/>
        <end position="26"/>
    </location>
</feature>
<evidence type="ECO:0000313" key="3">
    <source>
        <dbReference type="Proteomes" id="UP000249340"/>
    </source>
</evidence>
<name>A0A345T4N8_9ACTN</name>
<dbReference type="OrthoDB" id="4266598at2"/>
<dbReference type="AlphaFoldDB" id="A0A345T4N8"/>
<evidence type="ECO:0000313" key="2">
    <source>
        <dbReference type="EMBL" id="AXI80943.1"/>
    </source>
</evidence>
<dbReference type="RefSeq" id="WP_111495334.1">
    <property type="nucleotide sequence ID" value="NZ_CP031264.1"/>
</dbReference>
<proteinExistence type="predicted"/>
<keyword evidence="3" id="KW-1185">Reference proteome</keyword>
<reference evidence="3" key="1">
    <citation type="submission" date="2018-07" db="EMBL/GenBank/DDBJ databases">
        <title>Streptacidiphilus bronchialis DSM 106435 chromosome.</title>
        <authorList>
            <person name="Batra D."/>
            <person name="Gulvik C.A."/>
        </authorList>
    </citation>
    <scope>NUCLEOTIDE SEQUENCE [LARGE SCALE GENOMIC DNA]</scope>
    <source>
        <strain evidence="3">DSM 106435</strain>
    </source>
</reference>
<dbReference type="EMBL" id="CP031264">
    <property type="protein sequence ID" value="AXI80943.1"/>
    <property type="molecule type" value="Genomic_DNA"/>
</dbReference>
<accession>A0A345T4N8</accession>